<protein>
    <recommendedName>
        <fullName evidence="3 12">Arginase</fullName>
        <ecNumber evidence="2 12">3.5.3.1</ecNumber>
    </recommendedName>
</protein>
<dbReference type="PANTHER" id="PTHR43782">
    <property type="entry name" value="ARGINASE"/>
    <property type="match status" value="1"/>
</dbReference>
<dbReference type="PIRSF" id="PIRSF036979">
    <property type="entry name" value="Arginase"/>
    <property type="match status" value="1"/>
</dbReference>
<evidence type="ECO:0000256" key="9">
    <source>
        <dbReference type="ARBA" id="ARBA00047391"/>
    </source>
</evidence>
<comment type="similarity">
    <text evidence="11 12">Belongs to the arginase family.</text>
</comment>
<dbReference type="PANTHER" id="PTHR43782:SF3">
    <property type="entry name" value="ARGINASE"/>
    <property type="match status" value="1"/>
</dbReference>
<evidence type="ECO:0000256" key="5">
    <source>
        <dbReference type="ARBA" id="ARBA00022503"/>
    </source>
</evidence>
<dbReference type="Gene3D" id="3.40.800.10">
    <property type="entry name" value="Ureohydrolase domain"/>
    <property type="match status" value="1"/>
</dbReference>
<keyword evidence="6 10" id="KW-0479">Metal-binding</keyword>
<dbReference type="InterPro" id="IPR023696">
    <property type="entry name" value="Ureohydrolase_dom_sf"/>
</dbReference>
<dbReference type="GO" id="GO:0005634">
    <property type="term" value="C:nucleus"/>
    <property type="evidence" value="ECO:0007669"/>
    <property type="project" value="TreeGrafter"/>
</dbReference>
<evidence type="ECO:0000256" key="8">
    <source>
        <dbReference type="ARBA" id="ARBA00023211"/>
    </source>
</evidence>
<dbReference type="GO" id="GO:0005829">
    <property type="term" value="C:cytosol"/>
    <property type="evidence" value="ECO:0007669"/>
    <property type="project" value="TreeGrafter"/>
</dbReference>
<sequence length="312" mass="34013">MGNQQTTIPTHLGIVEAAIHKGQPKEGVEKGPNAIREGGLNAFLSSMGKLTVKEYEKITQTEARESERILNCRNQKAFLKSSTELISAVEKSVAENDITLILGGDHSLGYGSIRGHFNVFPNTFVVWVDAHSDINTPAVSTSGNIHGMPVSFLMKETSEKIPRSQGFETLSPCMNSKNLLYIALRDVDTPELEYLKEFNIRYFTMADVKEIGIEKVMQLAIKAISEQPNCNIHLSFDIDALDPKFANSTGTPVPGGLTLNEGKYICRSLAMTGLLKAVDLVEVNPALGSPEDSKTTVNSAVELLKSCINSNL</sequence>
<feature type="binding site" evidence="10">
    <location>
        <position position="239"/>
    </location>
    <ligand>
        <name>Mn(2+)</name>
        <dbReference type="ChEBI" id="CHEBI:29035"/>
        <label>1</label>
    </ligand>
</feature>
<evidence type="ECO:0000256" key="11">
    <source>
        <dbReference type="PROSITE-ProRule" id="PRU00742"/>
    </source>
</evidence>
<feature type="binding site" evidence="10">
    <location>
        <position position="133"/>
    </location>
    <ligand>
        <name>Mn(2+)</name>
        <dbReference type="ChEBI" id="CHEBI:29035"/>
        <label>1</label>
    </ligand>
</feature>
<keyword evidence="8 10" id="KW-0464">Manganese</keyword>
<dbReference type="GO" id="GO:0004053">
    <property type="term" value="F:arginase activity"/>
    <property type="evidence" value="ECO:0007669"/>
    <property type="project" value="UniProtKB-EC"/>
</dbReference>
<evidence type="ECO:0000256" key="3">
    <source>
        <dbReference type="ARBA" id="ARBA00018123"/>
    </source>
</evidence>
<dbReference type="GO" id="GO:0006525">
    <property type="term" value="P:arginine metabolic process"/>
    <property type="evidence" value="ECO:0007669"/>
    <property type="project" value="UniProtKB-KW"/>
</dbReference>
<dbReference type="NCBIfam" id="TIGR01229">
    <property type="entry name" value="rocF_arginase"/>
    <property type="match status" value="1"/>
</dbReference>
<dbReference type="EC" id="3.5.3.1" evidence="2 12"/>
<accession>A0A0X3PAJ4</accession>
<dbReference type="EMBL" id="GEEE01014254">
    <property type="protein sequence ID" value="JAP48971.1"/>
    <property type="molecule type" value="Transcribed_RNA"/>
</dbReference>
<evidence type="ECO:0000256" key="10">
    <source>
        <dbReference type="PIRSR" id="PIRSR036979-1"/>
    </source>
</evidence>
<proteinExistence type="inferred from homology"/>
<evidence type="ECO:0000256" key="4">
    <source>
        <dbReference type="ARBA" id="ARBA00022436"/>
    </source>
</evidence>
<feature type="binding site" evidence="10">
    <location>
        <position position="237"/>
    </location>
    <ligand>
        <name>Mn(2+)</name>
        <dbReference type="ChEBI" id="CHEBI:29035"/>
        <label>1</label>
    </ligand>
</feature>
<dbReference type="InterPro" id="IPR014033">
    <property type="entry name" value="Arginase"/>
</dbReference>
<dbReference type="InterPro" id="IPR006035">
    <property type="entry name" value="Ureohydrolase"/>
</dbReference>
<comment type="pathway">
    <text evidence="1 12">Nitrogen metabolism; urea cycle; L-ornithine and urea from L-arginine: step 1/1.</text>
</comment>
<dbReference type="FunFam" id="3.40.800.10:FF:000012">
    <property type="entry name" value="Arginase"/>
    <property type="match status" value="1"/>
</dbReference>
<dbReference type="Pfam" id="PF00491">
    <property type="entry name" value="Arginase"/>
    <property type="match status" value="1"/>
</dbReference>
<dbReference type="CDD" id="cd09989">
    <property type="entry name" value="Arginase"/>
    <property type="match status" value="1"/>
</dbReference>
<evidence type="ECO:0000256" key="2">
    <source>
        <dbReference type="ARBA" id="ARBA00012168"/>
    </source>
</evidence>
<keyword evidence="7 12" id="KW-0378">Hydrolase</keyword>
<dbReference type="SUPFAM" id="SSF52768">
    <property type="entry name" value="Arginase/deacetylase"/>
    <property type="match status" value="1"/>
</dbReference>
<dbReference type="PROSITE" id="PS51409">
    <property type="entry name" value="ARGINASE_2"/>
    <property type="match status" value="1"/>
</dbReference>
<organism evidence="13">
    <name type="scientific">Schistocephalus solidus</name>
    <name type="common">Tapeworm</name>
    <dbReference type="NCBI Taxonomy" id="70667"/>
    <lineage>
        <taxon>Eukaryota</taxon>
        <taxon>Metazoa</taxon>
        <taxon>Spiralia</taxon>
        <taxon>Lophotrochozoa</taxon>
        <taxon>Platyhelminthes</taxon>
        <taxon>Cestoda</taxon>
        <taxon>Eucestoda</taxon>
        <taxon>Diphyllobothriidea</taxon>
        <taxon>Diphyllobothriidae</taxon>
        <taxon>Schistocephalus</taxon>
    </lineage>
</organism>
<dbReference type="PRINTS" id="PR00116">
    <property type="entry name" value="ARGINASE"/>
</dbReference>
<comment type="cofactor">
    <cofactor evidence="10 12">
        <name>Mn(2+)</name>
        <dbReference type="ChEBI" id="CHEBI:29035"/>
    </cofactor>
    <text evidence="10 12">Binds 2 manganese ions per subunit.</text>
</comment>
<feature type="binding site" evidence="10">
    <location>
        <position position="131"/>
    </location>
    <ligand>
        <name>Mn(2+)</name>
        <dbReference type="ChEBI" id="CHEBI:29035"/>
        <label>1</label>
    </ligand>
</feature>
<comment type="catalytic activity">
    <reaction evidence="9 12">
        <text>L-arginine + H2O = urea + L-ornithine</text>
        <dbReference type="Rhea" id="RHEA:20569"/>
        <dbReference type="ChEBI" id="CHEBI:15377"/>
        <dbReference type="ChEBI" id="CHEBI:16199"/>
        <dbReference type="ChEBI" id="CHEBI:32682"/>
        <dbReference type="ChEBI" id="CHEBI:46911"/>
        <dbReference type="EC" id="3.5.3.1"/>
    </reaction>
</comment>
<evidence type="ECO:0000313" key="13">
    <source>
        <dbReference type="EMBL" id="JAP48971.1"/>
    </source>
</evidence>
<feature type="binding site" evidence="10">
    <location>
        <position position="129"/>
    </location>
    <ligand>
        <name>Mn(2+)</name>
        <dbReference type="ChEBI" id="CHEBI:29035"/>
        <label>1</label>
    </ligand>
</feature>
<dbReference type="AlphaFoldDB" id="A0A0X3PAJ4"/>
<keyword evidence="4 12" id="KW-0835">Urea cycle</keyword>
<keyword evidence="5 12" id="KW-0056">Arginine metabolism</keyword>
<evidence type="ECO:0000256" key="1">
    <source>
        <dbReference type="ARBA" id="ARBA00005098"/>
    </source>
</evidence>
<reference evidence="13" key="1">
    <citation type="submission" date="2016-01" db="EMBL/GenBank/DDBJ databases">
        <title>Reference transcriptome for the parasite Schistocephalus solidus: insights into the molecular evolution of parasitism.</title>
        <authorList>
            <person name="Hebert F.O."/>
            <person name="Grambauer S."/>
            <person name="Barber I."/>
            <person name="Landry C.R."/>
            <person name="Aubin-Horth N."/>
        </authorList>
    </citation>
    <scope>NUCLEOTIDE SEQUENCE</scope>
</reference>
<dbReference type="GO" id="GO:0000050">
    <property type="term" value="P:urea cycle"/>
    <property type="evidence" value="ECO:0007669"/>
    <property type="project" value="UniProtKB-UniPathway"/>
</dbReference>
<name>A0A0X3PAJ4_SCHSO</name>
<evidence type="ECO:0000256" key="6">
    <source>
        <dbReference type="ARBA" id="ARBA00022723"/>
    </source>
</evidence>
<dbReference type="UniPathway" id="UPA00158">
    <property type="reaction ID" value="UER00270"/>
</dbReference>
<evidence type="ECO:0000256" key="7">
    <source>
        <dbReference type="ARBA" id="ARBA00022801"/>
    </source>
</evidence>
<evidence type="ECO:0000256" key="12">
    <source>
        <dbReference type="RuleBase" id="RU361159"/>
    </source>
</evidence>
<gene>
    <name evidence="13" type="ORF">TR13013</name>
</gene>
<feature type="binding site" evidence="10">
    <location>
        <position position="106"/>
    </location>
    <ligand>
        <name>Mn(2+)</name>
        <dbReference type="ChEBI" id="CHEBI:29035"/>
        <label>1</label>
    </ligand>
</feature>
<dbReference type="GO" id="GO:0030145">
    <property type="term" value="F:manganese ion binding"/>
    <property type="evidence" value="ECO:0007669"/>
    <property type="project" value="TreeGrafter"/>
</dbReference>